<dbReference type="GO" id="GO:0006808">
    <property type="term" value="P:regulation of nitrogen utilization"/>
    <property type="evidence" value="ECO:0007669"/>
    <property type="project" value="InterPro"/>
</dbReference>
<dbReference type="GO" id="GO:0005524">
    <property type="term" value="F:ATP binding"/>
    <property type="evidence" value="ECO:0007669"/>
    <property type="project" value="TreeGrafter"/>
</dbReference>
<dbReference type="InterPro" id="IPR002187">
    <property type="entry name" value="N-reg_PII"/>
</dbReference>
<dbReference type="KEGG" id="cbut:ATN24_14515"/>
<dbReference type="InterPro" id="IPR011322">
    <property type="entry name" value="N-reg_PII-like_a/b"/>
</dbReference>
<dbReference type="PROSITE" id="PS00638">
    <property type="entry name" value="PII_GLNB_CTER"/>
    <property type="match status" value="1"/>
</dbReference>
<dbReference type="PRINTS" id="PR00340">
    <property type="entry name" value="PIIGLNB"/>
</dbReference>
<evidence type="ECO:0000313" key="7">
    <source>
        <dbReference type="Proteomes" id="UP000474042"/>
    </source>
</evidence>
<organism evidence="4 5">
    <name type="scientific">Clostridium butyricum</name>
    <dbReference type="NCBI Taxonomy" id="1492"/>
    <lineage>
        <taxon>Bacteria</taxon>
        <taxon>Bacillati</taxon>
        <taxon>Bacillota</taxon>
        <taxon>Clostridia</taxon>
        <taxon>Eubacteriales</taxon>
        <taxon>Clostridiaceae</taxon>
        <taxon>Clostridium</taxon>
    </lineage>
</organism>
<comment type="similarity">
    <text evidence="1">Belongs to the P(II) protein family.</text>
</comment>
<evidence type="ECO:0000313" key="4">
    <source>
        <dbReference type="EMBL" id="PPV12401.1"/>
    </source>
</evidence>
<reference evidence="2 6" key="2">
    <citation type="submission" date="2019-07" db="EMBL/GenBank/DDBJ databases">
        <title>Whole genome shotgun sequence of Clostridium butyricum NBRC 3858.</title>
        <authorList>
            <person name="Hosoyama A."/>
            <person name="Uohara A."/>
            <person name="Ohji S."/>
            <person name="Ichikawa N."/>
        </authorList>
    </citation>
    <scope>NUCLEOTIDE SEQUENCE [LARGE SCALE GENOMIC DNA]</scope>
    <source>
        <strain evidence="2 6">NBRC 3858</strain>
    </source>
</reference>
<evidence type="ECO:0000313" key="2">
    <source>
        <dbReference type="EMBL" id="GEQ19867.1"/>
    </source>
</evidence>
<evidence type="ECO:0000313" key="5">
    <source>
        <dbReference type="Proteomes" id="UP000238081"/>
    </source>
</evidence>
<dbReference type="Pfam" id="PF00543">
    <property type="entry name" value="P-II"/>
    <property type="match status" value="1"/>
</dbReference>
<reference evidence="3 7" key="3">
    <citation type="submission" date="2020-01" db="EMBL/GenBank/DDBJ databases">
        <title>Genome sequence of a 1,3-propanediol producer, Clostridium butyricum S3.</title>
        <authorList>
            <person name="Zhou J."/>
        </authorList>
    </citation>
    <scope>NUCLEOTIDE SEQUENCE [LARGE SCALE GENOMIC DNA]</scope>
    <source>
        <strain evidence="3 7">S3</strain>
    </source>
</reference>
<comment type="caution">
    <text evidence="4">The sequence shown here is derived from an EMBL/GenBank/DDBJ whole genome shotgun (WGS) entry which is preliminary data.</text>
</comment>
<evidence type="ECO:0000313" key="6">
    <source>
        <dbReference type="Proteomes" id="UP000321089"/>
    </source>
</evidence>
<evidence type="ECO:0000313" key="3">
    <source>
        <dbReference type="EMBL" id="NAS19104.1"/>
    </source>
</evidence>
<dbReference type="Proteomes" id="UP000474042">
    <property type="component" value="Unassembled WGS sequence"/>
</dbReference>
<dbReference type="AlphaFoldDB" id="A0A0A6SK16"/>
<name>A0A0A6SK16_CLOBU</name>
<dbReference type="SMART" id="SM00938">
    <property type="entry name" value="P-II"/>
    <property type="match status" value="1"/>
</dbReference>
<dbReference type="InterPro" id="IPR015867">
    <property type="entry name" value="N-reg_PII/ATP_PRibTrfase_C"/>
</dbReference>
<sequence length="112" mass="12477">MNEILAIVRLNKVSKTKKALLEEGFPAFTCRRVFGRGKEPVTYMLDDHTEQTSDLMSKRAFTLIVSEKDTEKVVDIIMNVNSTGNHGDGKIFVIPVLESYKVSTGEGHADAF</sequence>
<dbReference type="SUPFAM" id="SSF54913">
    <property type="entry name" value="GlnB-like"/>
    <property type="match status" value="1"/>
</dbReference>
<dbReference type="Proteomes" id="UP000321089">
    <property type="component" value="Unassembled WGS sequence"/>
</dbReference>
<reference evidence="4 5" key="1">
    <citation type="submission" date="2016-01" db="EMBL/GenBank/DDBJ databases">
        <title>Characterization of the Clostridium difficile lineages that are prevalent in Hong Kong and China.</title>
        <authorList>
            <person name="Kwok J.S.-L."/>
            <person name="Lam W.-Y."/>
            <person name="Ip M."/>
            <person name="Chan T.-F."/>
            <person name="Hawkey P.M."/>
            <person name="Tsui S.K.-W."/>
        </authorList>
    </citation>
    <scope>NUCLEOTIDE SEQUENCE [LARGE SCALE GENOMIC DNA]</scope>
    <source>
        <strain evidence="4 5">300064</strain>
    </source>
</reference>
<dbReference type="EMBL" id="BKBC01000003">
    <property type="protein sequence ID" value="GEQ19867.1"/>
    <property type="molecule type" value="Genomic_DNA"/>
</dbReference>
<dbReference type="Gene3D" id="3.30.70.120">
    <property type="match status" value="1"/>
</dbReference>
<dbReference type="OrthoDB" id="9802729at2"/>
<dbReference type="EMBL" id="WOFV02000056">
    <property type="protein sequence ID" value="NAS19104.1"/>
    <property type="molecule type" value="Genomic_DNA"/>
</dbReference>
<dbReference type="Proteomes" id="UP000238081">
    <property type="component" value="Unassembled WGS sequence"/>
</dbReference>
<dbReference type="GO" id="GO:0005829">
    <property type="term" value="C:cytosol"/>
    <property type="evidence" value="ECO:0007669"/>
    <property type="project" value="TreeGrafter"/>
</dbReference>
<evidence type="ECO:0000256" key="1">
    <source>
        <dbReference type="RuleBase" id="RU003936"/>
    </source>
</evidence>
<dbReference type="PANTHER" id="PTHR30115:SF11">
    <property type="entry name" value="NITROGEN REGULATORY PROTEIN P-II HOMOLOG"/>
    <property type="match status" value="1"/>
</dbReference>
<protein>
    <submittedName>
        <fullName evidence="4">Nitrogen fixation protein</fullName>
    </submittedName>
    <submittedName>
        <fullName evidence="2">Nitrogen regulatory protein P-II</fullName>
    </submittedName>
    <submittedName>
        <fullName evidence="3">P-II family nitrogen regulator</fullName>
    </submittedName>
</protein>
<dbReference type="PROSITE" id="PS51343">
    <property type="entry name" value="PII_GLNB_DOM"/>
    <property type="match status" value="1"/>
</dbReference>
<dbReference type="GO" id="GO:0030234">
    <property type="term" value="F:enzyme regulator activity"/>
    <property type="evidence" value="ECO:0007669"/>
    <property type="project" value="InterPro"/>
</dbReference>
<accession>A0A0A6SK16</accession>
<dbReference type="RefSeq" id="WP_003410671.1">
    <property type="nucleotide sequence ID" value="NZ_BKBC01000003.1"/>
</dbReference>
<dbReference type="EMBL" id="LRDH01000146">
    <property type="protein sequence ID" value="PPV12401.1"/>
    <property type="molecule type" value="Genomic_DNA"/>
</dbReference>
<dbReference type="PANTHER" id="PTHR30115">
    <property type="entry name" value="NITROGEN REGULATORY PROTEIN P-II"/>
    <property type="match status" value="1"/>
</dbReference>
<dbReference type="InterPro" id="IPR017918">
    <property type="entry name" value="N-reg_PII_CS"/>
</dbReference>
<proteinExistence type="inferred from homology"/>
<gene>
    <name evidence="2" type="primary">glnB-2_1</name>
    <name evidence="4" type="ORF">AWN73_18905</name>
    <name evidence="2" type="ORF">CBU02nite_03730</name>
    <name evidence="3" type="ORF">GND98_014815</name>
</gene>